<dbReference type="OrthoDB" id="90465at2759"/>
<name>T0PWT0_SAPDV</name>
<proteinExistence type="predicted"/>
<dbReference type="STRING" id="1156394.T0PWT0"/>
<dbReference type="AlphaFoldDB" id="T0PWT0"/>
<protein>
    <submittedName>
        <fullName evidence="1">Uncharacterized protein</fullName>
    </submittedName>
</protein>
<dbReference type="RefSeq" id="XP_008621119.1">
    <property type="nucleotide sequence ID" value="XM_008622897.1"/>
</dbReference>
<evidence type="ECO:0000313" key="2">
    <source>
        <dbReference type="Proteomes" id="UP000030762"/>
    </source>
</evidence>
<dbReference type="InParanoid" id="T0PWT0"/>
<keyword evidence="2" id="KW-1185">Reference proteome</keyword>
<dbReference type="GeneID" id="19957406"/>
<sequence length="527" mass="57202">MEKHVVGLPCETHCGGYNKRRRYGRYEDYDDGADDGESAEMDEIHDETLRVLHWVNERNEQLKLASVQIQLESELVNNVDDVFEDMEPTQREYEGYTGNAGPTLEFTYRRALLVLWPRARSLEVAGVKSALSRVQSLVDSGDAASAESLLERIAAFAVAPTEPELATALQAAATIAARESAVAMLRRWAATPKAPVPSRSSYYDKQTPTDSTTTLVPAIAALIHSFGWTSSFKELISTTVAPRLGLAAVVQLAGAAPQAADTLLSTVNWTTTTLPLPSLSALHDLDANGRLPDRVFMQLVAKSDLSYGDMSTLVRRAIGQESPSSVFLAIALAQRPPDKTHTVPIATTLLSVPAAAALFVQSLLGPCQHASDSIVPGILETARQLSNTPAYQNLVSFRLRLLPGAKDAPPVKTWCQPSARLPSHPRVQDFLRGPTQTMTEVGFNGIAHARNFANKYFGAGVNRVTGASAMAEPYGTGQNARCDITKTDSYYKASLVKWKQRRDEGIALRQLLSAPFERVTVSIGADV</sequence>
<organism evidence="1 2">
    <name type="scientific">Saprolegnia diclina (strain VS20)</name>
    <dbReference type="NCBI Taxonomy" id="1156394"/>
    <lineage>
        <taxon>Eukaryota</taxon>
        <taxon>Sar</taxon>
        <taxon>Stramenopiles</taxon>
        <taxon>Oomycota</taxon>
        <taxon>Saprolegniomycetes</taxon>
        <taxon>Saprolegniales</taxon>
        <taxon>Saprolegniaceae</taxon>
        <taxon>Saprolegnia</taxon>
    </lineage>
</organism>
<reference evidence="1 2" key="1">
    <citation type="submission" date="2012-04" db="EMBL/GenBank/DDBJ databases">
        <title>The Genome Sequence of Saprolegnia declina VS20.</title>
        <authorList>
            <consortium name="The Broad Institute Genome Sequencing Platform"/>
            <person name="Russ C."/>
            <person name="Nusbaum C."/>
            <person name="Tyler B."/>
            <person name="van West P."/>
            <person name="Dieguez-Uribeondo J."/>
            <person name="de Bruijn I."/>
            <person name="Tripathy S."/>
            <person name="Jiang R."/>
            <person name="Young S.K."/>
            <person name="Zeng Q."/>
            <person name="Gargeya S."/>
            <person name="Fitzgerald M."/>
            <person name="Haas B."/>
            <person name="Abouelleil A."/>
            <person name="Alvarado L."/>
            <person name="Arachchi H.M."/>
            <person name="Berlin A."/>
            <person name="Chapman S.B."/>
            <person name="Goldberg J."/>
            <person name="Griggs A."/>
            <person name="Gujja S."/>
            <person name="Hansen M."/>
            <person name="Howarth C."/>
            <person name="Imamovic A."/>
            <person name="Larimer J."/>
            <person name="McCowen C."/>
            <person name="Montmayeur A."/>
            <person name="Murphy C."/>
            <person name="Neiman D."/>
            <person name="Pearson M."/>
            <person name="Priest M."/>
            <person name="Roberts A."/>
            <person name="Saif S."/>
            <person name="Shea T."/>
            <person name="Sisk P."/>
            <person name="Sykes S."/>
            <person name="Wortman J."/>
            <person name="Nusbaum C."/>
            <person name="Birren B."/>
        </authorList>
    </citation>
    <scope>NUCLEOTIDE SEQUENCE [LARGE SCALE GENOMIC DNA]</scope>
    <source>
        <strain evidence="1 2">VS20</strain>
    </source>
</reference>
<accession>T0PWT0</accession>
<dbReference type="VEuPathDB" id="FungiDB:SDRG_16679"/>
<gene>
    <name evidence="1" type="ORF">SDRG_16679</name>
</gene>
<evidence type="ECO:0000313" key="1">
    <source>
        <dbReference type="EMBL" id="EQC25460.1"/>
    </source>
</evidence>
<dbReference type="Proteomes" id="UP000030762">
    <property type="component" value="Unassembled WGS sequence"/>
</dbReference>
<dbReference type="EMBL" id="JH767276">
    <property type="protein sequence ID" value="EQC25460.1"/>
    <property type="molecule type" value="Genomic_DNA"/>
</dbReference>